<name>A0A176JZP0_9BACT</name>
<dbReference type="Gene3D" id="3.60.15.10">
    <property type="entry name" value="Ribonuclease Z/Hydroxyacylglutathione hydrolase-like"/>
    <property type="match status" value="1"/>
</dbReference>
<protein>
    <recommendedName>
        <fullName evidence="1">Metallo-beta-lactamase domain-containing protein</fullName>
    </recommendedName>
</protein>
<dbReference type="InterPro" id="IPR001279">
    <property type="entry name" value="Metallo-B-lactamas"/>
</dbReference>
<evidence type="ECO:0000259" key="1">
    <source>
        <dbReference type="SMART" id="SM00849"/>
    </source>
</evidence>
<dbReference type="OrthoDB" id="367237at2"/>
<dbReference type="Proteomes" id="UP000077339">
    <property type="component" value="Unassembled WGS sequence"/>
</dbReference>
<evidence type="ECO:0000313" key="3">
    <source>
        <dbReference type="Proteomes" id="UP000077339"/>
    </source>
</evidence>
<gene>
    <name evidence="2" type="ORF">AT15_02050</name>
</gene>
<evidence type="ECO:0000313" key="2">
    <source>
        <dbReference type="EMBL" id="OAA29479.1"/>
    </source>
</evidence>
<dbReference type="Pfam" id="PF00753">
    <property type="entry name" value="Lactamase_B"/>
    <property type="match status" value="1"/>
</dbReference>
<accession>A0A176JZP0</accession>
<dbReference type="STRING" id="1453497.AT15_02050"/>
<dbReference type="EMBL" id="JFHK01000018">
    <property type="protein sequence ID" value="OAA29479.1"/>
    <property type="molecule type" value="Genomic_DNA"/>
</dbReference>
<dbReference type="PANTHER" id="PTHR42951">
    <property type="entry name" value="METALLO-BETA-LACTAMASE DOMAIN-CONTAINING"/>
    <property type="match status" value="1"/>
</dbReference>
<dbReference type="PATRIC" id="fig|1453497.3.peg.408"/>
<dbReference type="SMART" id="SM00849">
    <property type="entry name" value="Lactamase_B"/>
    <property type="match status" value="1"/>
</dbReference>
<organism evidence="2 3">
    <name type="scientific">Kosmotoga arenicorallina S304</name>
    <dbReference type="NCBI Taxonomy" id="1453497"/>
    <lineage>
        <taxon>Bacteria</taxon>
        <taxon>Thermotogati</taxon>
        <taxon>Thermotogota</taxon>
        <taxon>Thermotogae</taxon>
        <taxon>Kosmotogales</taxon>
        <taxon>Kosmotogaceae</taxon>
        <taxon>Kosmotoga</taxon>
    </lineage>
</organism>
<feature type="domain" description="Metallo-beta-lactamase" evidence="1">
    <location>
        <begin position="11"/>
        <end position="209"/>
    </location>
</feature>
<dbReference type="SUPFAM" id="SSF56281">
    <property type="entry name" value="Metallo-hydrolase/oxidoreductase"/>
    <property type="match status" value="1"/>
</dbReference>
<sequence>MGVIIRIKSGITNLYLVKGKEGYLLIDAGYKFRVLEKWLKALNIGWEEIKFIFITHHHYDHTLALSTVQQHTNAILIFHHKERAALKTGFSTHKTTPLNFRTRVLMTLRGYSNSKPVAINDNDIVINEDTEMLRDFGIHGKILRTPGHTQGSISLLLDNGMAFVGDAAMNFFPLLGLKKRPLIAEDYEAVFKSWEKLLNAGAKKIYPSHGEPFSASELEKALQLFSKKEA</sequence>
<proteinExistence type="predicted"/>
<dbReference type="InterPro" id="IPR050855">
    <property type="entry name" value="NDM-1-like"/>
</dbReference>
<dbReference type="PANTHER" id="PTHR42951:SF17">
    <property type="entry name" value="METALLO-BETA-LACTAMASE DOMAIN-CONTAINING PROTEIN"/>
    <property type="match status" value="1"/>
</dbReference>
<keyword evidence="3" id="KW-1185">Reference proteome</keyword>
<dbReference type="AlphaFoldDB" id="A0A176JZP0"/>
<reference evidence="2 3" key="1">
    <citation type="submission" date="2014-02" db="EMBL/GenBank/DDBJ databases">
        <title>Kosmotoga genome sequencing.</title>
        <authorList>
            <person name="Pollo S.M."/>
            <person name="Charchuk R."/>
            <person name="Nesbo C.L."/>
        </authorList>
    </citation>
    <scope>NUCLEOTIDE SEQUENCE [LARGE SCALE GENOMIC DNA]</scope>
    <source>
        <strain evidence="2 3">S304</strain>
    </source>
</reference>
<dbReference type="InterPro" id="IPR036866">
    <property type="entry name" value="RibonucZ/Hydroxyglut_hydro"/>
</dbReference>
<dbReference type="RefSeq" id="WP_068348174.1">
    <property type="nucleotide sequence ID" value="NZ_JFHK01000018.1"/>
</dbReference>
<comment type="caution">
    <text evidence="2">The sequence shown here is derived from an EMBL/GenBank/DDBJ whole genome shotgun (WGS) entry which is preliminary data.</text>
</comment>